<accession>A0ABY0IK96</accession>
<dbReference type="InterPro" id="IPR036102">
    <property type="entry name" value="OsmC/Ohrsf"/>
</dbReference>
<dbReference type="Pfam" id="PF02566">
    <property type="entry name" value="OsmC"/>
    <property type="match status" value="1"/>
</dbReference>
<dbReference type="SUPFAM" id="SSF82784">
    <property type="entry name" value="OsmC-like"/>
    <property type="match status" value="1"/>
</dbReference>
<gene>
    <name evidence="2" type="ORF">DAY19_00485</name>
</gene>
<comment type="caution">
    <text evidence="2">The sequence shown here is derived from an EMBL/GenBank/DDBJ whole genome shotgun (WGS) entry which is preliminary data.</text>
</comment>
<dbReference type="PANTHER" id="PTHR37809:SF1">
    <property type="entry name" value="RIBOSOMAL PROTEIN S12 METHYLTHIOTRANSFERASE ACCESSORY FACTOR YCAO"/>
    <property type="match status" value="1"/>
</dbReference>
<dbReference type="Proteomes" id="UP000443582">
    <property type="component" value="Unassembled WGS sequence"/>
</dbReference>
<evidence type="ECO:0000313" key="3">
    <source>
        <dbReference type="Proteomes" id="UP000443582"/>
    </source>
</evidence>
<keyword evidence="3" id="KW-1185">Reference proteome</keyword>
<evidence type="ECO:0000259" key="1">
    <source>
        <dbReference type="PROSITE" id="PS51664"/>
    </source>
</evidence>
<dbReference type="InterPro" id="IPR015946">
    <property type="entry name" value="KH_dom-like_a/b"/>
</dbReference>
<dbReference type="NCBIfam" id="TIGR00702">
    <property type="entry name" value="YcaO-type kinase domain"/>
    <property type="match status" value="1"/>
</dbReference>
<reference evidence="3" key="1">
    <citation type="journal article" date="2019" name="Int. J. Syst. Evol. Microbiol.">
        <title>Halobacteriovorax valvorus sp. nov., a novel prokaryotic predator isolated from coastal seawater of China.</title>
        <authorList>
            <person name="Chen M.-X."/>
        </authorList>
    </citation>
    <scope>NUCLEOTIDE SEQUENCE [LARGE SCALE GENOMIC DNA]</scope>
    <source>
        <strain evidence="3">BL9</strain>
    </source>
</reference>
<dbReference type="PANTHER" id="PTHR37809">
    <property type="entry name" value="RIBOSOMAL PROTEIN S12 METHYLTHIOTRANSFERASE ACCESSORY FACTOR YCAO"/>
    <property type="match status" value="1"/>
</dbReference>
<dbReference type="InterPro" id="IPR003776">
    <property type="entry name" value="YcaO-like_dom"/>
</dbReference>
<dbReference type="InterPro" id="IPR019938">
    <property type="entry name" value="YcaO_dom_prot"/>
</dbReference>
<proteinExistence type="predicted"/>
<dbReference type="Gene3D" id="3.30.300.20">
    <property type="match status" value="1"/>
</dbReference>
<organism evidence="2 3">
    <name type="scientific">Halobacteriovorax vibrionivorans</name>
    <dbReference type="NCBI Taxonomy" id="2152716"/>
    <lineage>
        <taxon>Bacteria</taxon>
        <taxon>Pseudomonadati</taxon>
        <taxon>Bdellovibrionota</taxon>
        <taxon>Bacteriovoracia</taxon>
        <taxon>Bacteriovoracales</taxon>
        <taxon>Halobacteriovoraceae</taxon>
        <taxon>Halobacteriovorax</taxon>
    </lineage>
</organism>
<name>A0ABY0IK96_9BACT</name>
<dbReference type="InterPro" id="IPR041080">
    <property type="entry name" value="YcaO_C"/>
</dbReference>
<dbReference type="NCBIfam" id="TIGR03549">
    <property type="entry name" value="OsmC domain/YcaO domain-containing protein"/>
    <property type="match status" value="1"/>
</dbReference>
<dbReference type="Pfam" id="PF18381">
    <property type="entry name" value="YcaO_C"/>
    <property type="match status" value="1"/>
</dbReference>
<dbReference type="InterPro" id="IPR003718">
    <property type="entry name" value="OsmC/Ohr_fam"/>
</dbReference>
<feature type="domain" description="YcaO" evidence="1">
    <location>
        <begin position="203"/>
        <end position="569"/>
    </location>
</feature>
<sequence>MQVNVRYLDNLKIEASFDDFKIISDQPVRYKGDGTAPGPYDYFLASSAMCAAYFAKVYCKSRDIPTEDIRISQQNIVDPDNRYKQSFVIHAELPASISEKDKKGILASMNRCTVKRVIQNEIDFKIEAKEILGNDVKLDYEVNETKTMIPGKDCSLEETIKNMTGLLANLGIQIEIASWRNQVPHVWSVHIRDADSPMCFTNGKGATKDAALASALGEYLERISTNYFYSDYYLGEDIANAEFVHYPNEKWFKIPNNESIPSGLMDETLLNAYDNGGELRASNLIDTNSGNKERGICALPFERHSDGQTVYIPANLIANLFVSNGMSAGNTKYEARVQCLSEIFERAVKNQIITEEITLPDVPKSVLEKYPTILEGINKLEEAGFPIVVKDASLGGKFPVMCVTLMNPRNGGVFASFGAHPRFEVALERSLTELLQGRSFEGMNDTFPPTFNEFAIREHNNIVDHFIDSTGVISWRFFGARPQYEFNEWNFSGSTQEEYQYLMGILEELGKEVYIADYNELGASACRILVPEYSEIYQPEDLIWDNHNQALDFREDILNLHSLNNEDLSSLIERLEDSELDNYMPISELIGVAFDESTVWGQLVIGELKALGYLALQNYEEAKHLVEMLGTFNDNTIERRRFYQALNNALDIELADDLEIADYLESFTKMYGAELMERVTKTLTLENRFDGLTQTNSSLIGIDKHLKLIESYKKLQMARHNFFK</sequence>
<dbReference type="EMBL" id="QDKL01000001">
    <property type="protein sequence ID" value="RZF22276.1"/>
    <property type="molecule type" value="Genomic_DNA"/>
</dbReference>
<dbReference type="NCBIfam" id="NF040716">
    <property type="entry name" value="YcaO_for_S12"/>
    <property type="match status" value="1"/>
</dbReference>
<dbReference type="PROSITE" id="PS51664">
    <property type="entry name" value="YCAO"/>
    <property type="match status" value="1"/>
</dbReference>
<dbReference type="RefSeq" id="WP_114705221.1">
    <property type="nucleotide sequence ID" value="NZ_QDKL01000001.1"/>
</dbReference>
<evidence type="ECO:0000313" key="2">
    <source>
        <dbReference type="EMBL" id="RZF22276.1"/>
    </source>
</evidence>
<dbReference type="Gene3D" id="3.30.1330.230">
    <property type="match status" value="1"/>
</dbReference>
<dbReference type="Pfam" id="PF02624">
    <property type="entry name" value="YcaO"/>
    <property type="match status" value="1"/>
</dbReference>
<protein>
    <submittedName>
        <fullName evidence="2">OsmC domain/YcaO domain-containing protein</fullName>
    </submittedName>
</protein>